<reference evidence="1 2" key="1">
    <citation type="submission" date="2017-05" db="EMBL/GenBank/DDBJ databases">
        <authorList>
            <person name="Varghese N."/>
            <person name="Submissions S."/>
        </authorList>
    </citation>
    <scope>NUCLEOTIDE SEQUENCE [LARGE SCALE GENOMIC DNA]</scope>
    <source>
        <strain evidence="1 2">DSM 15949</strain>
    </source>
</reference>
<protein>
    <submittedName>
        <fullName evidence="1">Predicted kinase</fullName>
    </submittedName>
</protein>
<evidence type="ECO:0000313" key="1">
    <source>
        <dbReference type="EMBL" id="SMP33198.1"/>
    </source>
</evidence>
<dbReference type="Gene3D" id="3.40.50.300">
    <property type="entry name" value="P-loop containing nucleotide triphosphate hydrolases"/>
    <property type="match status" value="1"/>
</dbReference>
<dbReference type="SUPFAM" id="SSF52540">
    <property type="entry name" value="P-loop containing nucleoside triphosphate hydrolases"/>
    <property type="match status" value="1"/>
</dbReference>
<keyword evidence="1" id="KW-0808">Transferase</keyword>
<comment type="caution">
    <text evidence="1">The sequence shown here is derived from an EMBL/GenBank/DDBJ whole genome shotgun (WGS) entry which is preliminary data.</text>
</comment>
<dbReference type="Proteomes" id="UP001157914">
    <property type="component" value="Unassembled WGS sequence"/>
</dbReference>
<dbReference type="InterPro" id="IPR027417">
    <property type="entry name" value="P-loop_NTPase"/>
</dbReference>
<dbReference type="GO" id="GO:0016301">
    <property type="term" value="F:kinase activity"/>
    <property type="evidence" value="ECO:0007669"/>
    <property type="project" value="UniProtKB-KW"/>
</dbReference>
<dbReference type="RefSeq" id="WP_155190206.1">
    <property type="nucleotide sequence ID" value="NZ_BAAAEA010000001.1"/>
</dbReference>
<dbReference type="Pfam" id="PF13671">
    <property type="entry name" value="AAA_33"/>
    <property type="match status" value="1"/>
</dbReference>
<accession>A0ABY1PFR1</accession>
<gene>
    <name evidence="1" type="ORF">SAMN06265374_3691</name>
</gene>
<dbReference type="EMBL" id="FXTT01000005">
    <property type="protein sequence ID" value="SMP33198.1"/>
    <property type="molecule type" value="Genomic_DNA"/>
</dbReference>
<name>A0ABY1PFR1_9HYPH</name>
<keyword evidence="1" id="KW-0418">Kinase</keyword>
<sequence>MTHAHLHLIAGKIASGKSTKALELSAAPGSVLISEDAWLATLFGPEMTSVKDFVRVSARLRAAMAPHIVSLLRSGVTVVLDFHANTPESRAWMREMIEAAGCAHTLYYLKVPDDICKSRMRARNATGHHPFEVSDKQFEAVNRHFVPPAPSEGFHVRTYRATE</sequence>
<organism evidence="1 2">
    <name type="scientific">Roseibium denhamense</name>
    <dbReference type="NCBI Taxonomy" id="76305"/>
    <lineage>
        <taxon>Bacteria</taxon>
        <taxon>Pseudomonadati</taxon>
        <taxon>Pseudomonadota</taxon>
        <taxon>Alphaproteobacteria</taxon>
        <taxon>Hyphomicrobiales</taxon>
        <taxon>Stappiaceae</taxon>
        <taxon>Roseibium</taxon>
    </lineage>
</organism>
<keyword evidence="2" id="KW-1185">Reference proteome</keyword>
<evidence type="ECO:0000313" key="2">
    <source>
        <dbReference type="Proteomes" id="UP001157914"/>
    </source>
</evidence>
<proteinExistence type="predicted"/>